<feature type="region of interest" description="Disordered" evidence="1">
    <location>
        <begin position="1"/>
        <end position="24"/>
    </location>
</feature>
<comment type="caution">
    <text evidence="2">The sequence shown here is derived from an EMBL/GenBank/DDBJ whole genome shotgun (WGS) entry which is preliminary data.</text>
</comment>
<sequence>MHRARSETDTESSSSSEEDVDSGIVDELSIAQRKDLDCMDLSEFFGYCVAHNLDESNDTSIANIHKAV</sequence>
<evidence type="ECO:0000256" key="1">
    <source>
        <dbReference type="SAM" id="MobiDB-lite"/>
    </source>
</evidence>
<protein>
    <submittedName>
        <fullName evidence="2">Uncharacterized protein</fullName>
    </submittedName>
</protein>
<keyword evidence="3" id="KW-1185">Reference proteome</keyword>
<evidence type="ECO:0000313" key="2">
    <source>
        <dbReference type="EMBL" id="CAB3252406.1"/>
    </source>
</evidence>
<accession>A0A8S1AV92</accession>
<dbReference type="EMBL" id="CADEBC010000555">
    <property type="protein sequence ID" value="CAB3252406.1"/>
    <property type="molecule type" value="Genomic_DNA"/>
</dbReference>
<dbReference type="Proteomes" id="UP000494106">
    <property type="component" value="Unassembled WGS sequence"/>
</dbReference>
<organism evidence="2 3">
    <name type="scientific">Arctia plantaginis</name>
    <name type="common">Wood tiger moth</name>
    <name type="synonym">Phalaena plantaginis</name>
    <dbReference type="NCBI Taxonomy" id="874455"/>
    <lineage>
        <taxon>Eukaryota</taxon>
        <taxon>Metazoa</taxon>
        <taxon>Ecdysozoa</taxon>
        <taxon>Arthropoda</taxon>
        <taxon>Hexapoda</taxon>
        <taxon>Insecta</taxon>
        <taxon>Pterygota</taxon>
        <taxon>Neoptera</taxon>
        <taxon>Endopterygota</taxon>
        <taxon>Lepidoptera</taxon>
        <taxon>Glossata</taxon>
        <taxon>Ditrysia</taxon>
        <taxon>Noctuoidea</taxon>
        <taxon>Erebidae</taxon>
        <taxon>Arctiinae</taxon>
        <taxon>Arctia</taxon>
    </lineage>
</organism>
<evidence type="ECO:0000313" key="3">
    <source>
        <dbReference type="Proteomes" id="UP000494106"/>
    </source>
</evidence>
<proteinExistence type="predicted"/>
<gene>
    <name evidence="2" type="ORF">APLA_LOCUS13507</name>
</gene>
<dbReference type="OrthoDB" id="7452045at2759"/>
<reference evidence="2 3" key="1">
    <citation type="submission" date="2020-04" db="EMBL/GenBank/DDBJ databases">
        <authorList>
            <person name="Wallbank WR R."/>
            <person name="Pardo Diaz C."/>
            <person name="Kozak K."/>
            <person name="Martin S."/>
            <person name="Jiggins C."/>
            <person name="Moest M."/>
            <person name="Warren A I."/>
            <person name="Byers J.R.P. K."/>
            <person name="Montejo-Kovacevich G."/>
            <person name="Yen C E."/>
        </authorList>
    </citation>
    <scope>NUCLEOTIDE SEQUENCE [LARGE SCALE GENOMIC DNA]</scope>
</reference>
<dbReference type="AlphaFoldDB" id="A0A8S1AV92"/>
<name>A0A8S1AV92_ARCPL</name>